<dbReference type="GO" id="GO:0005096">
    <property type="term" value="F:GTPase activator activity"/>
    <property type="evidence" value="ECO:0007669"/>
    <property type="project" value="TreeGrafter"/>
</dbReference>
<dbReference type="PANTHER" id="PTHR22957">
    <property type="entry name" value="TBC1 DOMAIN FAMILY MEMBER GTPASE-ACTIVATING PROTEIN"/>
    <property type="match status" value="1"/>
</dbReference>
<evidence type="ECO:0000259" key="2">
    <source>
        <dbReference type="PROSITE" id="PS50086"/>
    </source>
</evidence>
<dbReference type="InterPro" id="IPR036873">
    <property type="entry name" value="Rhodanese-like_dom_sf"/>
</dbReference>
<dbReference type="AlphaFoldDB" id="A0AAW2YP43"/>
<dbReference type="InterPro" id="IPR035969">
    <property type="entry name" value="Rab-GAP_TBC_sf"/>
</dbReference>
<feature type="domain" description="Rab-GAP TBC" evidence="2">
    <location>
        <begin position="160"/>
        <end position="393"/>
    </location>
</feature>
<comment type="caution">
    <text evidence="3">The sequence shown here is derived from an EMBL/GenBank/DDBJ whole genome shotgun (WGS) entry which is preliminary data.</text>
</comment>
<dbReference type="SMART" id="SM00164">
    <property type="entry name" value="TBC"/>
    <property type="match status" value="1"/>
</dbReference>
<dbReference type="Proteomes" id="UP001431209">
    <property type="component" value="Unassembled WGS sequence"/>
</dbReference>
<dbReference type="Gene3D" id="1.10.8.270">
    <property type="entry name" value="putative rabgap domain of human tbc1 domain family member 14 like domains"/>
    <property type="match status" value="1"/>
</dbReference>
<dbReference type="SUPFAM" id="SSF52821">
    <property type="entry name" value="Rhodanese/Cell cycle control phosphatase"/>
    <property type="match status" value="1"/>
</dbReference>
<dbReference type="Pfam" id="PF00581">
    <property type="entry name" value="Rhodanese"/>
    <property type="match status" value="1"/>
</dbReference>
<dbReference type="PROSITE" id="PS50086">
    <property type="entry name" value="TBC_RABGAP"/>
    <property type="match status" value="1"/>
</dbReference>
<keyword evidence="4" id="KW-1185">Reference proteome</keyword>
<dbReference type="Pfam" id="PF00566">
    <property type="entry name" value="RabGAP-TBC"/>
    <property type="match status" value="2"/>
</dbReference>
<dbReference type="Gene3D" id="1.10.472.80">
    <property type="entry name" value="Ypt/Rab-GAP domain of gyp1p, domain 3"/>
    <property type="match status" value="1"/>
</dbReference>
<gene>
    <name evidence="3" type="ORF">AKO1_008248</name>
</gene>
<dbReference type="PANTHER" id="PTHR22957:SF168">
    <property type="entry name" value="TBC DOMAIN-CONTAINING PROTEIN KINASE-LIKE PROTEIN"/>
    <property type="match status" value="1"/>
</dbReference>
<reference evidence="3 4" key="1">
    <citation type="submission" date="2024-03" db="EMBL/GenBank/DDBJ databases">
        <title>The Acrasis kona genome and developmental transcriptomes reveal deep origins of eukaryotic multicellular pathways.</title>
        <authorList>
            <person name="Sheikh S."/>
            <person name="Fu C.-J."/>
            <person name="Brown M.W."/>
            <person name="Baldauf S.L."/>
        </authorList>
    </citation>
    <scope>NUCLEOTIDE SEQUENCE [LARGE SCALE GENOMIC DNA]</scope>
    <source>
        <strain evidence="3 4">ATCC MYA-3509</strain>
    </source>
</reference>
<name>A0AAW2YP43_9EUKA</name>
<dbReference type="InterPro" id="IPR001763">
    <property type="entry name" value="Rhodanese-like_dom"/>
</dbReference>
<evidence type="ECO:0000313" key="4">
    <source>
        <dbReference type="Proteomes" id="UP001431209"/>
    </source>
</evidence>
<accession>A0AAW2YP43</accession>
<evidence type="ECO:0000313" key="3">
    <source>
        <dbReference type="EMBL" id="KAL0478824.1"/>
    </source>
</evidence>
<feature type="compositionally biased region" description="Low complexity" evidence="1">
    <location>
        <begin position="37"/>
        <end position="51"/>
    </location>
</feature>
<feature type="region of interest" description="Disordered" evidence="1">
    <location>
        <begin position="25"/>
        <end position="53"/>
    </location>
</feature>
<dbReference type="InterPro" id="IPR000195">
    <property type="entry name" value="Rab-GAP-TBC_dom"/>
</dbReference>
<dbReference type="EMBL" id="JAOPGA020000471">
    <property type="protein sequence ID" value="KAL0478824.1"/>
    <property type="molecule type" value="Genomic_DNA"/>
</dbReference>
<organism evidence="3 4">
    <name type="scientific">Acrasis kona</name>
    <dbReference type="NCBI Taxonomy" id="1008807"/>
    <lineage>
        <taxon>Eukaryota</taxon>
        <taxon>Discoba</taxon>
        <taxon>Heterolobosea</taxon>
        <taxon>Tetramitia</taxon>
        <taxon>Eutetramitia</taxon>
        <taxon>Acrasidae</taxon>
        <taxon>Acrasis</taxon>
    </lineage>
</organism>
<proteinExistence type="predicted"/>
<protein>
    <recommendedName>
        <fullName evidence="2">Rab-GAP TBC domain-containing protein</fullName>
    </recommendedName>
</protein>
<sequence>MSTNASSHNHHYNYVAVPSYMPSTTTPNSPFHEHRSSPISTTTPNTTTSTESIEEILRDSRPSLNTAENQNQEQYEDANTILGNNARYSSLVHVTGDMYRKRSHSNAHHNSPYPWTSFENLLTKNDKNKDYQKGRVALFRKLLIGYPETRFEIVREARADIPGVLRGEIWAAILGVEQDLEAKKLYDLLLNKMNNTARRNGRWMSAECEASDRQIAVDVPRCHQYNKLLASKTGHAKLTRVLRAWVVDHDTSVVDRVRSNSNPHAPPEEELLDDAVIKKEKGPLVYWQGLDSLTAPFVVLNFHFEARAFCCIRALVDKFVKGFFAKDNSHAMEERLATFQKLLIYHDPELGLHLRNIGFSAELYAIPWFLTLFAHVLPIEKIFKLWDALLLSSSSHHLPMFLAIGMMKQLRGNLLKSDFNTAMTLFQNMQGIDIRRAINDADGLVDKTPKSMLVCSRTMSIQSYSDKLCPRLGAKEFDQVVSKVAMIIDVRKYSDYESHHYAMAHHVSSFLDDPRLYTDDVKSQQAIEESIVTAVKCKQGLPIVLIGRDDCRESCKQLERMEKVLVLEQVPYVCVVDGGMEAIRRTM</sequence>
<dbReference type="SUPFAM" id="SSF47923">
    <property type="entry name" value="Ypt/Rab-GAP domain of gyp1p"/>
    <property type="match status" value="3"/>
</dbReference>
<evidence type="ECO:0000256" key="1">
    <source>
        <dbReference type="SAM" id="MobiDB-lite"/>
    </source>
</evidence>